<feature type="domain" description="Saccharopine dehydrogenase-like C-terminal" evidence="4">
    <location>
        <begin position="105"/>
        <end position="414"/>
    </location>
</feature>
<dbReference type="GO" id="GO:0019878">
    <property type="term" value="P:lysine biosynthetic process via aminoadipic acid"/>
    <property type="evidence" value="ECO:0007669"/>
    <property type="project" value="TreeGrafter"/>
</dbReference>
<keyword evidence="2" id="KW-0560">Oxidoreductase</keyword>
<sequence>MSTTRKILLIGSGFVAGPAAKYILRRPENHMTIGCRNLSQAETLANQFPRTTPIFLDVTIEKVLDEAVSKHDLVISLIPNVYHWLVFKSAIKFKKNVVTTSYVSPAMKAFDEAAKQNGLTFMNEIGLDPGLPAPEASNNPLGYKFSWSSRGVLLALLNSAKYYQNGQVVEIPSEKLMSSAKPYFIYPAFAFLGYPNRDSTVFRELYKIPEAQTILRGTLRYQGFTNFVKVIVDIGLLNDSQQDYLEPNAPDITWRNLLAKAIGSPSSSESDLRRQIASKITNLSEEETERILKGLKWIGLFSENYVDRRGTLLDTFCSALEEKMQYAEDERDMIILQHKFEIETKTGENEIWTSTLLEYGEPRGTSAMATTVGTPCGIAAQLILDGIINEKGVLAPYTPEINNPIIKALEKEGIKVIEEKL</sequence>
<evidence type="ECO:0000259" key="4">
    <source>
        <dbReference type="Pfam" id="PF16653"/>
    </source>
</evidence>
<evidence type="ECO:0000313" key="6">
    <source>
        <dbReference type="Proteomes" id="UP000789706"/>
    </source>
</evidence>
<dbReference type="EMBL" id="CAJVPK010000148">
    <property type="protein sequence ID" value="CAG8460029.1"/>
    <property type="molecule type" value="Genomic_DNA"/>
</dbReference>
<dbReference type="FunFam" id="3.40.50.720:FF:000072">
    <property type="entry name" value="Saccharopine dehydrogenase [NADP(+), L-glutamate-forming]"/>
    <property type="match status" value="1"/>
</dbReference>
<dbReference type="InterPro" id="IPR032095">
    <property type="entry name" value="Sacchrp_dh-like_C"/>
</dbReference>
<dbReference type="GO" id="GO:0004753">
    <property type="term" value="F:saccharopine dehydrogenase activity"/>
    <property type="evidence" value="ECO:0007669"/>
    <property type="project" value="TreeGrafter"/>
</dbReference>
<name>A0A9N8Z1Q0_9GLOM</name>
<dbReference type="InterPro" id="IPR036291">
    <property type="entry name" value="NAD(P)-bd_dom_sf"/>
</dbReference>
<dbReference type="SUPFAM" id="SSF51735">
    <property type="entry name" value="NAD(P)-binding Rossmann-fold domains"/>
    <property type="match status" value="1"/>
</dbReference>
<reference evidence="5" key="1">
    <citation type="submission" date="2021-06" db="EMBL/GenBank/DDBJ databases">
        <authorList>
            <person name="Kallberg Y."/>
            <person name="Tangrot J."/>
            <person name="Rosling A."/>
        </authorList>
    </citation>
    <scope>NUCLEOTIDE SEQUENCE</scope>
    <source>
        <strain evidence="5">AZ414A</strain>
    </source>
</reference>
<accession>A0A9N8Z1Q0</accession>
<dbReference type="PANTHER" id="PTHR11133">
    <property type="entry name" value="SACCHAROPINE DEHYDROGENASE"/>
    <property type="match status" value="1"/>
</dbReference>
<dbReference type="PANTHER" id="PTHR11133:SF22">
    <property type="entry name" value="ALPHA-AMINOADIPIC SEMIALDEHYDE SYNTHASE, MITOCHONDRIAL"/>
    <property type="match status" value="1"/>
</dbReference>
<proteinExistence type="predicted"/>
<keyword evidence="1" id="KW-0521">NADP</keyword>
<keyword evidence="3" id="KW-0028">Amino-acid biosynthesis</keyword>
<dbReference type="SUPFAM" id="SSF55347">
    <property type="entry name" value="Glyceraldehyde-3-phosphate dehydrogenase-like, C-terminal domain"/>
    <property type="match status" value="1"/>
</dbReference>
<protein>
    <submittedName>
        <fullName evidence="5">9514_t:CDS:1</fullName>
    </submittedName>
</protein>
<dbReference type="Proteomes" id="UP000789706">
    <property type="component" value="Unassembled WGS sequence"/>
</dbReference>
<dbReference type="OrthoDB" id="10059875at2759"/>
<dbReference type="GO" id="GO:0005737">
    <property type="term" value="C:cytoplasm"/>
    <property type="evidence" value="ECO:0007669"/>
    <property type="project" value="TreeGrafter"/>
</dbReference>
<keyword evidence="3" id="KW-0457">Lysine biosynthesis</keyword>
<dbReference type="Gene3D" id="3.40.50.720">
    <property type="entry name" value="NAD(P)-binding Rossmann-like Domain"/>
    <property type="match status" value="2"/>
</dbReference>
<gene>
    <name evidence="5" type="ORF">DEBURN_LOCUS2629</name>
</gene>
<evidence type="ECO:0000256" key="2">
    <source>
        <dbReference type="ARBA" id="ARBA00023002"/>
    </source>
</evidence>
<dbReference type="FunFam" id="1.10.1870.10:FF:000002">
    <property type="entry name" value="Saccharopine dehydrogenase Lys9"/>
    <property type="match status" value="1"/>
</dbReference>
<evidence type="ECO:0000256" key="3">
    <source>
        <dbReference type="ARBA" id="ARBA00023154"/>
    </source>
</evidence>
<evidence type="ECO:0000313" key="5">
    <source>
        <dbReference type="EMBL" id="CAG8460029.1"/>
    </source>
</evidence>
<dbReference type="Pfam" id="PF16653">
    <property type="entry name" value="Sacchrp_dh_C"/>
    <property type="match status" value="1"/>
</dbReference>
<dbReference type="Gene3D" id="1.10.1870.10">
    <property type="entry name" value="Domain 3, Saccharopine reductase"/>
    <property type="match status" value="1"/>
</dbReference>
<keyword evidence="6" id="KW-1185">Reference proteome</keyword>
<dbReference type="AlphaFoldDB" id="A0A9N8Z1Q0"/>
<dbReference type="InterPro" id="IPR051168">
    <property type="entry name" value="AASS"/>
</dbReference>
<evidence type="ECO:0000256" key="1">
    <source>
        <dbReference type="ARBA" id="ARBA00022857"/>
    </source>
</evidence>
<comment type="caution">
    <text evidence="5">The sequence shown here is derived from an EMBL/GenBank/DDBJ whole genome shotgun (WGS) entry which is preliminary data.</text>
</comment>
<organism evidence="5 6">
    <name type="scientific">Diversispora eburnea</name>
    <dbReference type="NCBI Taxonomy" id="1213867"/>
    <lineage>
        <taxon>Eukaryota</taxon>
        <taxon>Fungi</taxon>
        <taxon>Fungi incertae sedis</taxon>
        <taxon>Mucoromycota</taxon>
        <taxon>Glomeromycotina</taxon>
        <taxon>Glomeromycetes</taxon>
        <taxon>Diversisporales</taxon>
        <taxon>Diversisporaceae</taxon>
        <taxon>Diversispora</taxon>
    </lineage>
</organism>